<dbReference type="InParanoid" id="G0VEQ5"/>
<dbReference type="eggNOG" id="ENOG502S4RD">
    <property type="taxonomic scope" value="Eukaryota"/>
</dbReference>
<dbReference type="AlphaFoldDB" id="G0VEQ5"/>
<feature type="domain" description="PI31 proteasome regulator C-terminal" evidence="3">
    <location>
        <begin position="223"/>
        <end position="296"/>
    </location>
</feature>
<dbReference type="HOGENOM" id="CLU_078546_0_0_1"/>
<dbReference type="STRING" id="1064592.G0VEQ5"/>
<proteinExistence type="inferred from homology"/>
<protein>
    <recommendedName>
        <fullName evidence="3">PI31 proteasome regulator C-terminal domain-containing protein</fullName>
    </recommendedName>
</protein>
<feature type="region of interest" description="Disordered" evidence="2">
    <location>
        <begin position="200"/>
        <end position="315"/>
    </location>
</feature>
<evidence type="ECO:0000256" key="2">
    <source>
        <dbReference type="SAM" id="MobiDB-lite"/>
    </source>
</evidence>
<dbReference type="OrthoDB" id="68090at2759"/>
<evidence type="ECO:0000313" key="4">
    <source>
        <dbReference type="EMBL" id="CCC70046.1"/>
    </source>
</evidence>
<evidence type="ECO:0000313" key="5">
    <source>
        <dbReference type="Proteomes" id="UP000001640"/>
    </source>
</evidence>
<accession>G0VEQ5</accession>
<feature type="compositionally biased region" description="Gly residues" evidence="2">
    <location>
        <begin position="303"/>
        <end position="315"/>
    </location>
</feature>
<sequence length="315" mass="34696">MSLITINNKLSLTVYLLTKTLGVSKDITEFQAQSTLVKASFQLRTNDMDEEVKNTYSIIANEIESHKLCSIMIYQDDKVIDQGIFNYYTDFHISKDCSFPMDPATLQIPTGFDVAKLCAKFSAHLETFQGLTTRRVTEQQYQSQEVRNPLNITPLNPYGTTPLASGEDLVPHRQPPPIINKPLADLPKFEDEYEIHRDSTISPFPGLSLNPAPAGSGPGSHNYGDDDLYPTGEKHPNLNDPLGMARQKPPQPPNIGGTGGMIFDPFHNKNNDNDNNNNNKGPGWIPGARFDDPYGRPPNPPSGGSGSGGFFNGFI</sequence>
<dbReference type="OMA" id="KCMISLC"/>
<dbReference type="Pfam" id="PF08577">
    <property type="entry name" value="PI31_Prot_C"/>
    <property type="match status" value="1"/>
</dbReference>
<dbReference type="KEGG" id="ncs:NCAS_0D04650"/>
<gene>
    <name evidence="4" type="primary">NCAS0D04650</name>
    <name evidence="4" type="ordered locus">NCAS_0D04650</name>
</gene>
<dbReference type="EMBL" id="HE576755">
    <property type="protein sequence ID" value="CCC70046.1"/>
    <property type="molecule type" value="Genomic_DNA"/>
</dbReference>
<organism evidence="4 5">
    <name type="scientific">Naumovozyma castellii</name>
    <name type="common">Yeast</name>
    <name type="synonym">Saccharomyces castellii</name>
    <dbReference type="NCBI Taxonomy" id="27288"/>
    <lineage>
        <taxon>Eukaryota</taxon>
        <taxon>Fungi</taxon>
        <taxon>Dikarya</taxon>
        <taxon>Ascomycota</taxon>
        <taxon>Saccharomycotina</taxon>
        <taxon>Saccharomycetes</taxon>
        <taxon>Saccharomycetales</taxon>
        <taxon>Saccharomycetaceae</taxon>
        <taxon>Naumovozyma</taxon>
    </lineage>
</organism>
<dbReference type="InterPro" id="IPR013886">
    <property type="entry name" value="PI31_Prot_C"/>
</dbReference>
<dbReference type="Proteomes" id="UP000001640">
    <property type="component" value="Chromosome 4"/>
</dbReference>
<reference key="2">
    <citation type="submission" date="2011-08" db="EMBL/GenBank/DDBJ databases">
        <title>Genome sequence of Naumovozyma castellii.</title>
        <authorList>
            <person name="Gordon J.L."/>
            <person name="Armisen D."/>
            <person name="Proux-Wera E."/>
            <person name="OhEigeartaigh S.S."/>
            <person name="Byrne K.P."/>
            <person name="Wolfe K.H."/>
        </authorList>
    </citation>
    <scope>NUCLEOTIDE SEQUENCE</scope>
    <source>
        <strain>Type strain:CBS 4309</strain>
    </source>
</reference>
<dbReference type="GeneID" id="96903652"/>
<comment type="similarity">
    <text evidence="1">Belongs to the proteasome inhibitor PI31 family.</text>
</comment>
<dbReference type="RefSeq" id="XP_003676407.1">
    <property type="nucleotide sequence ID" value="XM_003676359.1"/>
</dbReference>
<keyword evidence="5" id="KW-1185">Reference proteome</keyword>
<reference evidence="4 5" key="1">
    <citation type="journal article" date="2011" name="Proc. Natl. Acad. Sci. U.S.A.">
        <title>Evolutionary erosion of yeast sex chromosomes by mating-type switching accidents.</title>
        <authorList>
            <person name="Gordon J.L."/>
            <person name="Armisen D."/>
            <person name="Proux-Wera E."/>
            <person name="Oheigeartaigh S.S."/>
            <person name="Byrne K.P."/>
            <person name="Wolfe K.H."/>
        </authorList>
    </citation>
    <scope>NUCLEOTIDE SEQUENCE [LARGE SCALE GENOMIC DNA]</scope>
    <source>
        <strain evidence="5">ATCC 76901 / BCRC 22586 / CBS 4309 / NBRC 1992 / NRRL Y-12630</strain>
    </source>
</reference>
<evidence type="ECO:0000259" key="3">
    <source>
        <dbReference type="Pfam" id="PF08577"/>
    </source>
</evidence>
<name>G0VEQ5_NAUCA</name>
<evidence type="ECO:0000256" key="1">
    <source>
        <dbReference type="ARBA" id="ARBA00006405"/>
    </source>
</evidence>